<evidence type="ECO:0000313" key="3">
    <source>
        <dbReference type="Proteomes" id="UP000597507"/>
    </source>
</evidence>
<dbReference type="PANTHER" id="PTHR43283">
    <property type="entry name" value="BETA-LACTAMASE-RELATED"/>
    <property type="match status" value="1"/>
</dbReference>
<dbReference type="Proteomes" id="UP000597507">
    <property type="component" value="Unassembled WGS sequence"/>
</dbReference>
<dbReference type="InterPro" id="IPR050789">
    <property type="entry name" value="Diverse_Enzym_Activities"/>
</dbReference>
<dbReference type="RefSeq" id="WP_188902717.1">
    <property type="nucleotide sequence ID" value="NZ_BMKS01000013.1"/>
</dbReference>
<comment type="caution">
    <text evidence="2">The sequence shown here is derived from an EMBL/GenBank/DDBJ whole genome shotgun (WGS) entry which is preliminary data.</text>
</comment>
<proteinExistence type="predicted"/>
<gene>
    <name evidence="2" type="ORF">GCM10010964_35700</name>
</gene>
<name>A0A8J2ZDZ0_9PROT</name>
<dbReference type="Gene3D" id="3.40.710.10">
    <property type="entry name" value="DD-peptidase/beta-lactamase superfamily"/>
    <property type="match status" value="1"/>
</dbReference>
<organism evidence="2 3">
    <name type="scientific">Caldovatus sediminis</name>
    <dbReference type="NCBI Taxonomy" id="2041189"/>
    <lineage>
        <taxon>Bacteria</taxon>
        <taxon>Pseudomonadati</taxon>
        <taxon>Pseudomonadota</taxon>
        <taxon>Alphaproteobacteria</taxon>
        <taxon>Acetobacterales</taxon>
        <taxon>Roseomonadaceae</taxon>
        <taxon>Caldovatus</taxon>
    </lineage>
</organism>
<protein>
    <submittedName>
        <fullName evidence="2">1,4-butanediol diacrylate esterase</fullName>
    </submittedName>
</protein>
<feature type="domain" description="Beta-lactamase-related" evidence="1">
    <location>
        <begin position="7"/>
        <end position="377"/>
    </location>
</feature>
<dbReference type="AlphaFoldDB" id="A0A8J2ZDZ0"/>
<evidence type="ECO:0000313" key="2">
    <source>
        <dbReference type="EMBL" id="GGG45153.1"/>
    </source>
</evidence>
<keyword evidence="3" id="KW-1185">Reference proteome</keyword>
<accession>A0A8J2ZDZ0</accession>
<dbReference type="SUPFAM" id="SSF56601">
    <property type="entry name" value="beta-lactamase/transpeptidase-like"/>
    <property type="match status" value="1"/>
</dbReference>
<reference evidence="2 3" key="1">
    <citation type="journal article" date="2014" name="Int. J. Syst. Evol. Microbiol.">
        <title>Complete genome sequence of Corynebacterium casei LMG S-19264T (=DSM 44701T), isolated from a smear-ripened cheese.</title>
        <authorList>
            <consortium name="US DOE Joint Genome Institute (JGI-PGF)"/>
            <person name="Walter F."/>
            <person name="Albersmeier A."/>
            <person name="Kalinowski J."/>
            <person name="Ruckert C."/>
        </authorList>
    </citation>
    <scope>NUCLEOTIDE SEQUENCE [LARGE SCALE GENOMIC DNA]</scope>
    <source>
        <strain evidence="2 3">CGMCC 1.16330</strain>
    </source>
</reference>
<dbReference type="InterPro" id="IPR012338">
    <property type="entry name" value="Beta-lactam/transpept-like"/>
</dbReference>
<dbReference type="Pfam" id="PF00144">
    <property type="entry name" value="Beta-lactamase"/>
    <property type="match status" value="1"/>
</dbReference>
<dbReference type="PANTHER" id="PTHR43283:SF3">
    <property type="entry name" value="BETA-LACTAMASE FAMILY PROTEIN (AFU_ORTHOLOGUE AFUA_5G07500)"/>
    <property type="match status" value="1"/>
</dbReference>
<evidence type="ECO:0000259" key="1">
    <source>
        <dbReference type="Pfam" id="PF00144"/>
    </source>
</evidence>
<sequence length="389" mass="41806">MPQTTIDTALRDAAEARAVPGVVALAATADGRTLYQGAFGRRDLSAEAPMTADSVFWIASMTKAVTSLAALQLVERGRLDLDAPLGRLLPLLADPQVLEGFDAATGAPRLRPARRPVTLRALLTHTAGFGYGIWSEALGRYLEHTGLPAITTCRNDALRLPLLFDPGERWGYGINTDFVGKAVEAASGLPLDDYLREHVFGPLGMHDTGFLLTPSQRARLARMHQRGADGTLAPVEFEMPQQPEFFMGGGGLYGTAPDYLRFLRLVLNGGTLDGVRLLRPETAREMTRNQIGALRVAPLRTAIPPVSNDAEFFPGLPKGWSLAFQVNLAPAPTGRSAGGLGWAGLANTYYWLDPAKGVAGVILMQLLPFADARALDLFAAFEKGVYEAL</sequence>
<dbReference type="EMBL" id="BMKS01000013">
    <property type="protein sequence ID" value="GGG45153.1"/>
    <property type="molecule type" value="Genomic_DNA"/>
</dbReference>
<dbReference type="InterPro" id="IPR001466">
    <property type="entry name" value="Beta-lactam-related"/>
</dbReference>